<dbReference type="InterPro" id="IPR022651">
    <property type="entry name" value="S_layer_C"/>
</dbReference>
<reference evidence="4" key="1">
    <citation type="submission" date="2021-03" db="EMBL/GenBank/DDBJ databases">
        <title>Genomic Encyclopedia of Type Strains, Phase IV (KMG-V): Genome sequencing to study the core and pangenomes of soil and plant-associated prokaryotes.</title>
        <authorList>
            <person name="Whitman W."/>
        </authorList>
    </citation>
    <scope>NUCLEOTIDE SEQUENCE</scope>
    <source>
        <strain evidence="4">C4</strain>
    </source>
</reference>
<sequence>MNIKYQLVGILMLLSILGMVSATIDLQNPIDGQYINDTNVTIEVLTNLTVQNATLILDGGIPQNLTYNATISAYTLNLTDLSQGPHKINVTINGTTANETANFTFIVDTIYPAVTVTAPAADMIMPKDFNITATITEDNVQTVQAIIIPDGGIPQEPVNLSIVGSEYVSPTITLAAGIYTYAINVTDLANNTFITAPVNFSVDGEVPVVTNSLPDTDYLINEDYKINATVTDNAGIASVVATVKNISTGTFTEYTLSNISGDFYETNLIPVVEDAALSYNITATDIHGNKITTTSINYFTDVTAPTITINSPAPNVPTMSVPIIGLTPFDVSFSVDEIVGMSEAIIDGTPITLTPVGQTFTGPSNGLIEGLHELNISVEDEAGNIANKSLNFVVDTSAPVISEVSPANDSILPSNIKLSALVTDYNVSNVSVLIHDIVKDNYNTVNMSLNGTGYYETELLLLEDGNYNFVINATDVVKNTALLNASNITIDATGPTFSNIMPVNNSIVSSNVEISATVTDLNNIEIVQAYITPKGGIPSLINLTYNDTLGYYTNNTTLAGNDYSFIINATDAFGNGAASETINITVDATAPKISDIMPANGSKIPSNVIITANITDSLSNMGQVNVEIINETGNIIIKSMSYSDMSKLYQTPDVVLPEGNYQFTIKAKDDKGNENISAPVNFTVDMSAPVITIFDPIEQGSGSMGDSFNVTFKLDELVTMYSAIIDKDTPGSINVPLINNSTTYTGAVIGLSDGVHTLNVTAMDICGNTATKTISFNVDATAPAISEVNPINKSIVPSDFVLSATVTESNTIDKVVAIITPEGGVAQAPINLAYNTTSGKYEVRVNTLTSGKYSFILAANDTSGNADMTSFYNITVDATAPKINVTNPLEGMITPEGVIFTANITDVSNIASVQAIVTGATSKTVNLTYNATTELYENDSVSFNDGAHAFTITAIDALGNENVSAPINFVVDATAPKINVTNPLEGMITPEGVIFTANITDVSNIASVQAIVTGATTKTVNLTYNATTELYENDSVSFNDGAHAFTITAIDVLGNENTSAQVNFVVDAIAPQITNAKPTTDSILSGTFKINATVTDTNLDSVVAYMNDSETPITLSQVGTSDLYENDSLTKASGKYNCTIVAMDKVGNNATFSAIITVDATAPTVEIKNPLEGMVTPEGVIFIANVTDISDIASVQAIVTSGATTKPVNLTYNTSLKMYVNDSVSLNEGAHAFTITAIDVLGNENTSAPVNFVVDATAPQIINPKPTNDGFVKDTFKINATVTDANVSTVVAKLNDSETPITLNQVGTSDFYESNPLTKSVSGKYKYTIIAIDSVGNNATSTATFTVDATAPVVVSTTPNAGVVIPNNFKIGATVTETNVDTAIATLTKTIDSSTTGISLRFNTTSGKYESDIIDVFPTGDYTYTVTVTDKAGNSATSNSVSFKLDVDNPAITNAKPGTNSIVPSKFKINATVTDTNLDSVIAKLNDSETEIILSQVGTSDLYENDSLNKTTGKYKYIIIATDLAGNTANTTATFTVDATAPEIVSTKPSAGATVGSTTNIQVKVNEKSTVNISLINSTNSLNPITLDLNEDPNNVNLHTGSVSNLKTGEYTLKITAIDIYGNKFNNDGIVFNVNATLPVVEITKPTTGSLFNDSTAPILINVTGEEGATINATVYSNVTGSPLNAIEPIDLVKDGETTDFTGYTSSVELPEGNYTVIARAKSMYNNTATSSAVHFKIDLTNPSVTDIKPIEGKVVNDGFTINATVKDANGIKNVITTIVAENSSETILALNPVGETNTYESIPIDTLEDGTYTYTITAYDNAGNSLKSVSSSFSVDTTAPTISDVRPVKGYVYIDNAAIIIKATVTDDNIDIVNATLATADKTQENTISMNSIGNNIYETNKMDGLQNGTYLFTINAKDTLGNKKISEEYNFSVKLLTNDTVKKALENISISSDVWDEINISNITTEEHDGYNITSLEFSNESLQIPVMENVSTNISLELKTKLQQANEKAKELNVKLMTSTEAQNSLNKIKESLEQGALLKNGFNVTNVTSEMTTTSNVVSANLKFIAKDTAKKGYVIFRIPLGDFSLSSITVNNGTETTITTTKSKMGWYRVISNDNGKILELTLLKDPEVDIELQKVLPTTSSPRRSSGGGGHYTSDSITTSSMISGSKIVYANLDKNYAKSLKSSVTAYSKDIKIDGDTIIVGGPLANALTKAYMNQFPVSITNSNPGENKGVIQMMTIKSEGTGLVTEYNVVLLAGSDRFGTQAAVEYFKSLSEVPEEPILVQWVDGKAKKIN</sequence>
<dbReference type="Pfam" id="PF05124">
    <property type="entry name" value="S_layer_C"/>
    <property type="match status" value="1"/>
</dbReference>
<feature type="coiled-coil region" evidence="1">
    <location>
        <begin position="1998"/>
        <end position="2025"/>
    </location>
</feature>
<feature type="region of interest" description="Disordered" evidence="2">
    <location>
        <begin position="2141"/>
        <end position="2160"/>
    </location>
</feature>
<dbReference type="Proteomes" id="UP000740329">
    <property type="component" value="Unassembled WGS sequence"/>
</dbReference>
<keyword evidence="1" id="KW-0175">Coiled coil</keyword>
<dbReference type="PANTHER" id="PTHR34677:SF3">
    <property type="entry name" value="BACTERIAL IG-LIKE DOMAIN-CONTAINING PROTEIN"/>
    <property type="match status" value="1"/>
</dbReference>
<evidence type="ECO:0000256" key="1">
    <source>
        <dbReference type="SAM" id="Coils"/>
    </source>
</evidence>
<dbReference type="Gene3D" id="2.60.40.10">
    <property type="entry name" value="Immunoglobulins"/>
    <property type="match status" value="10"/>
</dbReference>
<dbReference type="PANTHER" id="PTHR34677">
    <property type="match status" value="1"/>
</dbReference>
<dbReference type="InterPro" id="IPR013783">
    <property type="entry name" value="Ig-like_fold"/>
</dbReference>
<accession>A0A8J7UTT5</accession>
<name>A0A8J7UTT5_METVO</name>
<gene>
    <name evidence="4" type="ORF">J3E07_001454</name>
</gene>
<organism evidence="4 5">
    <name type="scientific">Methanococcus voltae</name>
    <dbReference type="NCBI Taxonomy" id="2188"/>
    <lineage>
        <taxon>Archaea</taxon>
        <taxon>Methanobacteriati</taxon>
        <taxon>Methanobacteriota</taxon>
        <taxon>Methanomada group</taxon>
        <taxon>Methanococci</taxon>
        <taxon>Methanococcales</taxon>
        <taxon>Methanococcaceae</taxon>
        <taxon>Methanococcus</taxon>
    </lineage>
</organism>
<evidence type="ECO:0000256" key="2">
    <source>
        <dbReference type="SAM" id="MobiDB-lite"/>
    </source>
</evidence>
<proteinExistence type="predicted"/>
<evidence type="ECO:0000313" key="4">
    <source>
        <dbReference type="EMBL" id="MBP2202013.1"/>
    </source>
</evidence>
<evidence type="ECO:0000259" key="3">
    <source>
        <dbReference type="Pfam" id="PF05124"/>
    </source>
</evidence>
<protein>
    <recommendedName>
        <fullName evidence="3">S-layer protein outer domain-containing protein</fullName>
    </recommendedName>
</protein>
<feature type="domain" description="S-layer protein outer" evidence="3">
    <location>
        <begin position="1858"/>
        <end position="2274"/>
    </location>
</feature>
<evidence type="ECO:0000313" key="5">
    <source>
        <dbReference type="Proteomes" id="UP000740329"/>
    </source>
</evidence>
<dbReference type="RefSeq" id="WP_209591535.1">
    <property type="nucleotide sequence ID" value="NZ_JAGGMV010000005.1"/>
</dbReference>
<comment type="caution">
    <text evidence="4">The sequence shown here is derived from an EMBL/GenBank/DDBJ whole genome shotgun (WGS) entry which is preliminary data.</text>
</comment>
<dbReference type="EMBL" id="JAGGMV010000005">
    <property type="protein sequence ID" value="MBP2202013.1"/>
    <property type="molecule type" value="Genomic_DNA"/>
</dbReference>